<feature type="compositionally biased region" description="Basic residues" evidence="7">
    <location>
        <begin position="258"/>
        <end position="270"/>
    </location>
</feature>
<organism evidence="9 10">
    <name type="scientific">Sphagnum troendelagicum</name>
    <dbReference type="NCBI Taxonomy" id="128251"/>
    <lineage>
        <taxon>Eukaryota</taxon>
        <taxon>Viridiplantae</taxon>
        <taxon>Streptophyta</taxon>
        <taxon>Embryophyta</taxon>
        <taxon>Bryophyta</taxon>
        <taxon>Sphagnophytina</taxon>
        <taxon>Sphagnopsida</taxon>
        <taxon>Sphagnales</taxon>
        <taxon>Sphagnaceae</taxon>
        <taxon>Sphagnum</taxon>
    </lineage>
</organism>
<feature type="region of interest" description="Disordered" evidence="7">
    <location>
        <begin position="233"/>
        <end position="286"/>
    </location>
</feature>
<dbReference type="InterPro" id="IPR040501">
    <property type="entry name" value="TFA2_Winged_2"/>
</dbReference>
<keyword evidence="5" id="KW-0539">Nucleus</keyword>
<sequence>MALAQKLAQFNKQQEKLQASLAKTAPRPQPAAKAGPSSRKPPTPPPPTTQLVPFAQRYSFTNDTEKLQQIATIRKSPVGAQIKRVLDLLLETRQAMLPDEINDACFVDVKNHKEVFESLKSNVKVSFDGQRFAFKAKHDLKGKAELLVLIRKVPEGLPMSDLKDSYTGVTTDIQELKASGQVWVLMNSDTQDDIIYPNDPRISVKVDDDLKQLVRGIEMPREFMDVERELQKAGMKPATNTARREAMAGVPRSQLPKPKQKKRRESKRTKYTNAHLPELFQNIPMP</sequence>
<dbReference type="PROSITE" id="PS51351">
    <property type="entry name" value="TFIIE_BETA_C"/>
    <property type="match status" value="1"/>
</dbReference>
<evidence type="ECO:0000259" key="8">
    <source>
        <dbReference type="PROSITE" id="PS51351"/>
    </source>
</evidence>
<comment type="subcellular location">
    <subcellularLocation>
        <location evidence="1">Nucleus</location>
    </subcellularLocation>
</comment>
<evidence type="ECO:0000256" key="7">
    <source>
        <dbReference type="SAM" id="MobiDB-lite"/>
    </source>
</evidence>
<feature type="region of interest" description="Disordered" evidence="7">
    <location>
        <begin position="14"/>
        <end position="50"/>
    </location>
</feature>
<dbReference type="EMBL" id="OZ019904">
    <property type="protein sequence ID" value="CAK9199993.1"/>
    <property type="molecule type" value="Genomic_DNA"/>
</dbReference>
<comment type="function">
    <text evidence="6">Recruits TFIIH to the initiation complex and stimulates the RNA polymerase II C-terminal domain kinase and DNA-dependent ATPase activities of TFIIH. Both TFIIH and TFIIE are required for promoter clearance by RNA polymerase.</text>
</comment>
<evidence type="ECO:0000313" key="10">
    <source>
        <dbReference type="Proteomes" id="UP001497512"/>
    </source>
</evidence>
<reference evidence="9" key="1">
    <citation type="submission" date="2024-02" db="EMBL/GenBank/DDBJ databases">
        <authorList>
            <consortium name="ELIXIR-Norway"/>
            <consortium name="Elixir Norway"/>
        </authorList>
    </citation>
    <scope>NUCLEOTIDE SEQUENCE</scope>
</reference>
<evidence type="ECO:0000256" key="2">
    <source>
        <dbReference type="ARBA" id="ARBA00023015"/>
    </source>
</evidence>
<name>A0ABP0TM00_9BRYO</name>
<evidence type="ECO:0000256" key="6">
    <source>
        <dbReference type="ARBA" id="ARBA00025581"/>
    </source>
</evidence>
<keyword evidence="2" id="KW-0805">Transcription regulation</keyword>
<keyword evidence="10" id="KW-1185">Reference proteome</keyword>
<proteinExistence type="predicted"/>
<evidence type="ECO:0000256" key="5">
    <source>
        <dbReference type="ARBA" id="ARBA00023242"/>
    </source>
</evidence>
<dbReference type="InterPro" id="IPR016656">
    <property type="entry name" value="TFIIE-bsu"/>
</dbReference>
<keyword evidence="4" id="KW-0804">Transcription</keyword>
<dbReference type="Pfam" id="PF18121">
    <property type="entry name" value="TFA2_Winged_2"/>
    <property type="match status" value="1"/>
</dbReference>
<dbReference type="PANTHER" id="PTHR12716:SF8">
    <property type="entry name" value="TRANSCRIPTION INITIATION FACTOR IIE SUBUNIT BETA"/>
    <property type="match status" value="1"/>
</dbReference>
<feature type="compositionally biased region" description="Pro residues" evidence="7">
    <location>
        <begin position="39"/>
        <end position="48"/>
    </location>
</feature>
<feature type="domain" description="TFIIE beta" evidence="8">
    <location>
        <begin position="66"/>
        <end position="141"/>
    </location>
</feature>
<dbReference type="PANTHER" id="PTHR12716">
    <property type="entry name" value="TRANSCRIPTION INITIATION FACTOR IIE, BETA SUBUNIT"/>
    <property type="match status" value="1"/>
</dbReference>
<accession>A0ABP0TM00</accession>
<evidence type="ECO:0000256" key="1">
    <source>
        <dbReference type="ARBA" id="ARBA00004123"/>
    </source>
</evidence>
<dbReference type="Proteomes" id="UP001497512">
    <property type="component" value="Chromosome 12"/>
</dbReference>
<dbReference type="InterPro" id="IPR003166">
    <property type="entry name" value="TFIIE_bsu_DNA-bd"/>
</dbReference>
<gene>
    <name evidence="9" type="ORF">CSSPTR1EN2_LOCUS5214</name>
</gene>
<evidence type="ECO:0000256" key="3">
    <source>
        <dbReference type="ARBA" id="ARBA00023125"/>
    </source>
</evidence>
<evidence type="ECO:0000256" key="4">
    <source>
        <dbReference type="ARBA" id="ARBA00023163"/>
    </source>
</evidence>
<keyword evidence="3" id="KW-0238">DNA-binding</keyword>
<evidence type="ECO:0000313" key="9">
    <source>
        <dbReference type="EMBL" id="CAK9199993.1"/>
    </source>
</evidence>
<protein>
    <recommendedName>
        <fullName evidence="8">TFIIE beta domain-containing protein</fullName>
    </recommendedName>
</protein>